<feature type="domain" description="Fibronectin type-III" evidence="5">
    <location>
        <begin position="44"/>
        <end position="132"/>
    </location>
</feature>
<proteinExistence type="predicted"/>
<keyword evidence="2" id="KW-0378">Hydrolase</keyword>
<dbReference type="Gene3D" id="2.60.40.290">
    <property type="match status" value="1"/>
</dbReference>
<evidence type="ECO:0000259" key="5">
    <source>
        <dbReference type="PROSITE" id="PS50853"/>
    </source>
</evidence>
<evidence type="ECO:0000256" key="1">
    <source>
        <dbReference type="ARBA" id="ARBA00023277"/>
    </source>
</evidence>
<evidence type="ECO:0000259" key="6">
    <source>
        <dbReference type="PROSITE" id="PS51173"/>
    </source>
</evidence>
<accession>A0ABW6VSL9</accession>
<dbReference type="Pfam" id="PF00553">
    <property type="entry name" value="CBM_2"/>
    <property type="match status" value="1"/>
</dbReference>
<dbReference type="PANTHER" id="PTHR46957">
    <property type="entry name" value="CYTOKINE RECEPTOR"/>
    <property type="match status" value="1"/>
</dbReference>
<dbReference type="SUPFAM" id="SSF49384">
    <property type="entry name" value="Carbohydrate-binding domain"/>
    <property type="match status" value="1"/>
</dbReference>
<dbReference type="InterPro" id="IPR001919">
    <property type="entry name" value="CBD2"/>
</dbReference>
<dbReference type="InterPro" id="IPR012291">
    <property type="entry name" value="CBM2_carb-bd_dom_sf"/>
</dbReference>
<dbReference type="Gene3D" id="2.60.40.10">
    <property type="entry name" value="Immunoglobulins"/>
    <property type="match status" value="2"/>
</dbReference>
<dbReference type="SUPFAM" id="SSF49265">
    <property type="entry name" value="Fibronectin type III"/>
    <property type="match status" value="1"/>
</dbReference>
<dbReference type="RefSeq" id="WP_387218952.1">
    <property type="nucleotide sequence ID" value="NZ_JBIAZM010000002.1"/>
</dbReference>
<sequence length="340" mass="36149">MRDHQVRGVRSRAAALAACVLTTTVLAAGATPAYAAADTERPTAPGPITVVAVDTTWIELTWAPATDNVGVVSYPVGVRFEDSGAQYSTDTTSIRITGLRPSRTYVFSVAAVDAAGNRSLSDPTVRVTMPPGDDQPPGAPGQPVAYDVAATLVWLRWAHSVENVALDRYEVFRVDAGGVLTRVSEVYQYPPGRNSTQISGLTPSTTYTFVVQARDEAGHLSPMSAPVTVTTLPPPPSCTVRSRVGQWPDGLVARLLVTNTGATAIDGWTMRWRFYAAQQLRSLWGAEVVDRDSSYLRVRNVRHNALIPPGGTVSLGFVATGSQPPEEVTLNGGSCTVAAE</sequence>
<feature type="domain" description="CBM2" evidence="6">
    <location>
        <begin position="231"/>
        <end position="338"/>
    </location>
</feature>
<dbReference type="InterPro" id="IPR050713">
    <property type="entry name" value="RTP_Phos/Ushers"/>
</dbReference>
<feature type="chain" id="PRO_5046127062" evidence="4">
    <location>
        <begin position="28"/>
        <end position="340"/>
    </location>
</feature>
<dbReference type="EMBL" id="JBIAZM010000002">
    <property type="protein sequence ID" value="MFF5199543.1"/>
    <property type="molecule type" value="Genomic_DNA"/>
</dbReference>
<evidence type="ECO:0000256" key="4">
    <source>
        <dbReference type="SAM" id="SignalP"/>
    </source>
</evidence>
<evidence type="ECO:0000313" key="8">
    <source>
        <dbReference type="Proteomes" id="UP001602287"/>
    </source>
</evidence>
<dbReference type="InterPro" id="IPR036116">
    <property type="entry name" value="FN3_sf"/>
</dbReference>
<evidence type="ECO:0000256" key="2">
    <source>
        <dbReference type="ARBA" id="ARBA00023295"/>
    </source>
</evidence>
<feature type="domain" description="Fibronectin type-III" evidence="5">
    <location>
        <begin position="139"/>
        <end position="234"/>
    </location>
</feature>
<keyword evidence="4" id="KW-0732">Signal</keyword>
<organism evidence="7 8">
    <name type="scientific">Micromonospora parva</name>
    <dbReference type="NCBI Taxonomy" id="1464048"/>
    <lineage>
        <taxon>Bacteria</taxon>
        <taxon>Bacillati</taxon>
        <taxon>Actinomycetota</taxon>
        <taxon>Actinomycetes</taxon>
        <taxon>Micromonosporales</taxon>
        <taxon>Micromonosporaceae</taxon>
        <taxon>Micromonospora</taxon>
    </lineage>
</organism>
<dbReference type="PROSITE" id="PS51173">
    <property type="entry name" value="CBM2"/>
    <property type="match status" value="1"/>
</dbReference>
<protein>
    <submittedName>
        <fullName evidence="7">Fibronectin type III domain-containing protein</fullName>
    </submittedName>
</protein>
<dbReference type="SMART" id="SM00060">
    <property type="entry name" value="FN3"/>
    <property type="match status" value="2"/>
</dbReference>
<dbReference type="PROSITE" id="PS50853">
    <property type="entry name" value="FN3"/>
    <property type="match status" value="2"/>
</dbReference>
<gene>
    <name evidence="7" type="ORF">ACFY3B_08010</name>
</gene>
<comment type="caution">
    <text evidence="7">The sequence shown here is derived from an EMBL/GenBank/DDBJ whole genome shotgun (WGS) entry which is preliminary data.</text>
</comment>
<dbReference type="SMART" id="SM00637">
    <property type="entry name" value="CBD_II"/>
    <property type="match status" value="1"/>
</dbReference>
<dbReference type="PANTHER" id="PTHR46957:SF3">
    <property type="entry name" value="CYTOKINE RECEPTOR"/>
    <property type="match status" value="1"/>
</dbReference>
<name>A0ABW6VSL9_9ACTN</name>
<reference evidence="7 8" key="1">
    <citation type="submission" date="2024-10" db="EMBL/GenBank/DDBJ databases">
        <title>The Natural Products Discovery Center: Release of the First 8490 Sequenced Strains for Exploring Actinobacteria Biosynthetic Diversity.</title>
        <authorList>
            <person name="Kalkreuter E."/>
            <person name="Kautsar S.A."/>
            <person name="Yang D."/>
            <person name="Bader C.D."/>
            <person name="Teijaro C.N."/>
            <person name="Fluegel L."/>
            <person name="Davis C.M."/>
            <person name="Simpson J.R."/>
            <person name="Lauterbach L."/>
            <person name="Steele A.D."/>
            <person name="Gui C."/>
            <person name="Meng S."/>
            <person name="Li G."/>
            <person name="Viehrig K."/>
            <person name="Ye F."/>
            <person name="Su P."/>
            <person name="Kiefer A.F."/>
            <person name="Nichols A."/>
            <person name="Cepeda A.J."/>
            <person name="Yan W."/>
            <person name="Fan B."/>
            <person name="Jiang Y."/>
            <person name="Adhikari A."/>
            <person name="Zheng C.-J."/>
            <person name="Schuster L."/>
            <person name="Cowan T.M."/>
            <person name="Smanski M.J."/>
            <person name="Chevrette M.G."/>
            <person name="De Carvalho L.P.S."/>
            <person name="Shen B."/>
        </authorList>
    </citation>
    <scope>NUCLEOTIDE SEQUENCE [LARGE SCALE GENOMIC DNA]</scope>
    <source>
        <strain evidence="7 8">NPDC000140</strain>
    </source>
</reference>
<dbReference type="InterPro" id="IPR003961">
    <property type="entry name" value="FN3_dom"/>
</dbReference>
<dbReference type="InterPro" id="IPR013783">
    <property type="entry name" value="Ig-like_fold"/>
</dbReference>
<keyword evidence="8" id="KW-1185">Reference proteome</keyword>
<dbReference type="InterPro" id="IPR008965">
    <property type="entry name" value="CBM2/CBM3_carb-bd_dom_sf"/>
</dbReference>
<keyword evidence="2" id="KW-0326">Glycosidase</keyword>
<evidence type="ECO:0000313" key="7">
    <source>
        <dbReference type="EMBL" id="MFF5199543.1"/>
    </source>
</evidence>
<feature type="signal peptide" evidence="4">
    <location>
        <begin position="1"/>
        <end position="27"/>
    </location>
</feature>
<dbReference type="CDD" id="cd00063">
    <property type="entry name" value="FN3"/>
    <property type="match status" value="2"/>
</dbReference>
<dbReference type="Proteomes" id="UP001602287">
    <property type="component" value="Unassembled WGS sequence"/>
</dbReference>
<keyword evidence="1" id="KW-0119">Carbohydrate metabolism</keyword>
<keyword evidence="3" id="KW-0624">Polysaccharide degradation</keyword>
<evidence type="ECO:0000256" key="3">
    <source>
        <dbReference type="ARBA" id="ARBA00023326"/>
    </source>
</evidence>
<dbReference type="Pfam" id="PF00041">
    <property type="entry name" value="fn3"/>
    <property type="match status" value="2"/>
</dbReference>